<dbReference type="EMBL" id="LAZR01000456">
    <property type="protein sequence ID" value="KKN68168.1"/>
    <property type="molecule type" value="Genomic_DNA"/>
</dbReference>
<comment type="caution">
    <text evidence="1">The sequence shown here is derived from an EMBL/GenBank/DDBJ whole genome shotgun (WGS) entry which is preliminary data.</text>
</comment>
<gene>
    <name evidence="1" type="ORF">LCGC14_0453930</name>
</gene>
<sequence length="202" mass="23730">MSSFRKNVAKKQRIGKKKFVDRLSKATTPRIYPLPNYKDLVDSPPFFESGYNDPEITFTLTRPFPDYMKDRLVALQSEMVNEMEAPDFQYISTKEIEFFAFEGRNLKETQTLIDELANWFINHGVEIEAITVEEGDSLYQLPETEEERIEEMTAIEEKALRLSDYESEEVEEWTEFIRNVMGDETADRYEKLKHPDESGEDL</sequence>
<name>A0A0F9VQU3_9ZZZZ</name>
<accession>A0A0F9VQU3</accession>
<reference evidence="1" key="1">
    <citation type="journal article" date="2015" name="Nature">
        <title>Complex archaea that bridge the gap between prokaryotes and eukaryotes.</title>
        <authorList>
            <person name="Spang A."/>
            <person name="Saw J.H."/>
            <person name="Jorgensen S.L."/>
            <person name="Zaremba-Niedzwiedzka K."/>
            <person name="Martijn J."/>
            <person name="Lind A.E."/>
            <person name="van Eijk R."/>
            <person name="Schleper C."/>
            <person name="Guy L."/>
            <person name="Ettema T.J."/>
        </authorList>
    </citation>
    <scope>NUCLEOTIDE SEQUENCE</scope>
</reference>
<dbReference type="AlphaFoldDB" id="A0A0F9VQU3"/>
<evidence type="ECO:0000313" key="1">
    <source>
        <dbReference type="EMBL" id="KKN68168.1"/>
    </source>
</evidence>
<proteinExistence type="predicted"/>
<protein>
    <submittedName>
        <fullName evidence="1">Uncharacterized protein</fullName>
    </submittedName>
</protein>
<organism evidence="1">
    <name type="scientific">marine sediment metagenome</name>
    <dbReference type="NCBI Taxonomy" id="412755"/>
    <lineage>
        <taxon>unclassified sequences</taxon>
        <taxon>metagenomes</taxon>
        <taxon>ecological metagenomes</taxon>
    </lineage>
</organism>